<dbReference type="GO" id="GO:0006282">
    <property type="term" value="P:regulation of DNA repair"/>
    <property type="evidence" value="ECO:0007669"/>
    <property type="project" value="UniProtKB-UniRule"/>
</dbReference>
<evidence type="ECO:0000256" key="2">
    <source>
        <dbReference type="ARBA" id="ARBA00009695"/>
    </source>
</evidence>
<feature type="domain" description="RecX first three-helical" evidence="7">
    <location>
        <begin position="60"/>
        <end position="99"/>
    </location>
</feature>
<dbReference type="InterPro" id="IPR036388">
    <property type="entry name" value="WH-like_DNA-bd_sf"/>
</dbReference>
<dbReference type="AlphaFoldDB" id="A0A0R3K3V7"/>
<sequence length="206" mass="24401">MKIVDIQKSKYNDYYIIKLDNQVSFTSTIEDLIKYDIKEGRNYTVDEINEIIYNCEFSRAYNYSLKILGIKRYTTKEVREKMINKGFSNDIVNKVIEKLTDYNLLDDEKYAIMFINDCLNKKVGTRNIRLKLLNKGIKVDLKEIDIDEDEIYKNAKTLALKKLRNIKDSKHIKGRLYNFLSYKGYESDLVLKVLREILNDNFEDGD</sequence>
<dbReference type="Proteomes" id="UP000052015">
    <property type="component" value="Unassembled WGS sequence"/>
</dbReference>
<organism evidence="8 9">
    <name type="scientific">Caloramator mitchellensis</name>
    <dbReference type="NCBI Taxonomy" id="908809"/>
    <lineage>
        <taxon>Bacteria</taxon>
        <taxon>Bacillati</taxon>
        <taxon>Bacillota</taxon>
        <taxon>Clostridia</taxon>
        <taxon>Eubacteriales</taxon>
        <taxon>Clostridiaceae</taxon>
        <taxon>Caloramator</taxon>
    </lineage>
</organism>
<gene>
    <name evidence="5 8" type="primary">recX</name>
    <name evidence="8" type="ORF">ABG79_01197</name>
</gene>
<dbReference type="HAMAP" id="MF_01114">
    <property type="entry name" value="RecX"/>
    <property type="match status" value="1"/>
</dbReference>
<dbReference type="STRING" id="908809.ABG79_01197"/>
<evidence type="ECO:0000256" key="3">
    <source>
        <dbReference type="ARBA" id="ARBA00018111"/>
    </source>
</evidence>
<evidence type="ECO:0000256" key="1">
    <source>
        <dbReference type="ARBA" id="ARBA00004496"/>
    </source>
</evidence>
<keyword evidence="4 5" id="KW-0963">Cytoplasm</keyword>
<dbReference type="PANTHER" id="PTHR33602">
    <property type="entry name" value="REGULATORY PROTEIN RECX FAMILY PROTEIN"/>
    <property type="match status" value="1"/>
</dbReference>
<comment type="function">
    <text evidence="5">Modulates RecA activity.</text>
</comment>
<dbReference type="PANTHER" id="PTHR33602:SF1">
    <property type="entry name" value="REGULATORY PROTEIN RECX FAMILY PROTEIN"/>
    <property type="match status" value="1"/>
</dbReference>
<evidence type="ECO:0000313" key="8">
    <source>
        <dbReference type="EMBL" id="KRQ87007.1"/>
    </source>
</evidence>
<keyword evidence="9" id="KW-1185">Reference proteome</keyword>
<comment type="subcellular location">
    <subcellularLocation>
        <location evidence="1 5">Cytoplasm</location>
    </subcellularLocation>
</comment>
<evidence type="ECO:0000259" key="6">
    <source>
        <dbReference type="Pfam" id="PF21981"/>
    </source>
</evidence>
<evidence type="ECO:0000256" key="4">
    <source>
        <dbReference type="ARBA" id="ARBA00022490"/>
    </source>
</evidence>
<feature type="domain" description="RecX third three-helical" evidence="6">
    <location>
        <begin position="148"/>
        <end position="194"/>
    </location>
</feature>
<name>A0A0R3K3V7_CALMK</name>
<reference evidence="8 9" key="1">
    <citation type="submission" date="2015-09" db="EMBL/GenBank/DDBJ databases">
        <title>Draft genome sequence of a Caloramator mitchellensis, a moderate thermophile from the Great Artesian Basin of Australia.</title>
        <authorList>
            <person name="Patel B.K."/>
        </authorList>
    </citation>
    <scope>NUCLEOTIDE SEQUENCE [LARGE SCALE GENOMIC DNA]</scope>
    <source>
        <strain evidence="8 9">VF08</strain>
    </source>
</reference>
<comment type="similarity">
    <text evidence="2 5">Belongs to the RecX family.</text>
</comment>
<dbReference type="EMBL" id="LKHP01000005">
    <property type="protein sequence ID" value="KRQ87007.1"/>
    <property type="molecule type" value="Genomic_DNA"/>
</dbReference>
<proteinExistence type="inferred from homology"/>
<dbReference type="InterPro" id="IPR003783">
    <property type="entry name" value="Regulatory_RecX"/>
</dbReference>
<dbReference type="InterPro" id="IPR053925">
    <property type="entry name" value="RecX_HTH_3rd"/>
</dbReference>
<dbReference type="Pfam" id="PF21981">
    <property type="entry name" value="RecX_HTH3"/>
    <property type="match status" value="1"/>
</dbReference>
<dbReference type="Pfam" id="PF21982">
    <property type="entry name" value="RecX_HTH1"/>
    <property type="match status" value="1"/>
</dbReference>
<dbReference type="GO" id="GO:0005737">
    <property type="term" value="C:cytoplasm"/>
    <property type="evidence" value="ECO:0007669"/>
    <property type="project" value="UniProtKB-SubCell"/>
</dbReference>
<dbReference type="Gene3D" id="1.10.10.10">
    <property type="entry name" value="Winged helix-like DNA-binding domain superfamily/Winged helix DNA-binding domain"/>
    <property type="match status" value="2"/>
</dbReference>
<dbReference type="RefSeq" id="WP_057978123.1">
    <property type="nucleotide sequence ID" value="NZ_LKHP01000005.1"/>
</dbReference>
<protein>
    <recommendedName>
        <fullName evidence="3 5">Regulatory protein RecX</fullName>
    </recommendedName>
</protein>
<dbReference type="InterPro" id="IPR053926">
    <property type="entry name" value="RecX_HTH_1st"/>
</dbReference>
<accession>A0A0R3K3V7</accession>
<dbReference type="OrthoDB" id="5421057at2"/>
<evidence type="ECO:0000313" key="9">
    <source>
        <dbReference type="Proteomes" id="UP000052015"/>
    </source>
</evidence>
<comment type="caution">
    <text evidence="8">The sequence shown here is derived from an EMBL/GenBank/DDBJ whole genome shotgun (WGS) entry which is preliminary data.</text>
</comment>
<evidence type="ECO:0000259" key="7">
    <source>
        <dbReference type="Pfam" id="PF21982"/>
    </source>
</evidence>
<evidence type="ECO:0000256" key="5">
    <source>
        <dbReference type="HAMAP-Rule" id="MF_01114"/>
    </source>
</evidence>